<evidence type="ECO:0000256" key="3">
    <source>
        <dbReference type="ARBA" id="ARBA00023002"/>
    </source>
</evidence>
<feature type="domain" description="Luciferase-like" evidence="6">
    <location>
        <begin position="4"/>
        <end position="302"/>
    </location>
</feature>
<dbReference type="EMBL" id="PVEP01000006">
    <property type="protein sequence ID" value="PQV56059.1"/>
    <property type="molecule type" value="Genomic_DNA"/>
</dbReference>
<reference evidence="7 8" key="1">
    <citation type="submission" date="2018-02" db="EMBL/GenBank/DDBJ databases">
        <title>Genomic Encyclopedia of Archaeal and Bacterial Type Strains, Phase II (KMG-II): from individual species to whole genera.</title>
        <authorList>
            <person name="Goeker M."/>
        </authorList>
    </citation>
    <scope>NUCLEOTIDE SEQUENCE [LARGE SCALE GENOMIC DNA]</scope>
    <source>
        <strain evidence="7 8">DSM 18921</strain>
    </source>
</reference>
<gene>
    <name evidence="7" type="ORF">LX70_02944</name>
</gene>
<protein>
    <submittedName>
        <fullName evidence="7">Alkanesulfonate monooxygenase</fullName>
    </submittedName>
</protein>
<dbReference type="Proteomes" id="UP000238338">
    <property type="component" value="Unassembled WGS sequence"/>
</dbReference>
<dbReference type="SUPFAM" id="SSF51679">
    <property type="entry name" value="Bacterial luciferase-like"/>
    <property type="match status" value="1"/>
</dbReference>
<evidence type="ECO:0000256" key="2">
    <source>
        <dbReference type="ARBA" id="ARBA00022643"/>
    </source>
</evidence>
<dbReference type="InterPro" id="IPR050172">
    <property type="entry name" value="SsuD_RutA_monooxygenase"/>
</dbReference>
<evidence type="ECO:0000313" key="7">
    <source>
        <dbReference type="EMBL" id="PQV56059.1"/>
    </source>
</evidence>
<dbReference type="GO" id="GO:0046306">
    <property type="term" value="P:alkanesulfonate catabolic process"/>
    <property type="evidence" value="ECO:0007669"/>
    <property type="project" value="TreeGrafter"/>
</dbReference>
<evidence type="ECO:0000256" key="5">
    <source>
        <dbReference type="SAM" id="MobiDB-lite"/>
    </source>
</evidence>
<accession>A0A2S8S5H0</accession>
<keyword evidence="1" id="KW-0285">Flavoprotein</keyword>
<sequence length="331" mass="36760">MRFYTTCPPSTAYDAQSYPARVSQVARWSEAAGAEGALIYTDNSLVDPWTVAQMMLMETKRFIPMIATQPVYMPPFSVAKRIASLALLTGRKVALNMVAGGFPRDLQALGDDTAHDDRYARLEEYCHIVQAMLRGETVTLSSRFFRVDNLRLMPEMPRALLPEIFLSSSSPAGRETAASLDATPVSYPSPPGERPEDPEQRPTRVIRIGLIARDTADEAWGLAGQRFPKDPRGSMMHRMATATSDSQWHRQLTETGARLAQSERSTYWLHPFQTYKTFCPYLVGTHAEVAEALADYREQGVDGLILDVPATRDDLVHSARAIALASDALIH</sequence>
<comment type="caution">
    <text evidence="7">The sequence shown here is derived from an EMBL/GenBank/DDBJ whole genome shotgun (WGS) entry which is preliminary data.</text>
</comment>
<dbReference type="Gene3D" id="3.20.20.30">
    <property type="entry name" value="Luciferase-like domain"/>
    <property type="match status" value="1"/>
</dbReference>
<keyword evidence="2" id="KW-0288">FMN</keyword>
<evidence type="ECO:0000256" key="4">
    <source>
        <dbReference type="ARBA" id="ARBA00023033"/>
    </source>
</evidence>
<feature type="compositionally biased region" description="Basic and acidic residues" evidence="5">
    <location>
        <begin position="193"/>
        <end position="202"/>
    </location>
</feature>
<dbReference type="PANTHER" id="PTHR42847:SF4">
    <property type="entry name" value="ALKANESULFONATE MONOOXYGENASE-RELATED"/>
    <property type="match status" value="1"/>
</dbReference>
<dbReference type="InterPro" id="IPR036661">
    <property type="entry name" value="Luciferase-like_sf"/>
</dbReference>
<dbReference type="OrthoDB" id="9814695at2"/>
<evidence type="ECO:0000313" key="8">
    <source>
        <dbReference type="Proteomes" id="UP000238338"/>
    </source>
</evidence>
<dbReference type="Pfam" id="PF00296">
    <property type="entry name" value="Bac_luciferase"/>
    <property type="match status" value="1"/>
</dbReference>
<keyword evidence="3" id="KW-0560">Oxidoreductase</keyword>
<proteinExistence type="predicted"/>
<evidence type="ECO:0000256" key="1">
    <source>
        <dbReference type="ARBA" id="ARBA00022630"/>
    </source>
</evidence>
<dbReference type="GO" id="GO:0008726">
    <property type="term" value="F:alkanesulfonate monooxygenase activity"/>
    <property type="evidence" value="ECO:0007669"/>
    <property type="project" value="TreeGrafter"/>
</dbReference>
<dbReference type="PANTHER" id="PTHR42847">
    <property type="entry name" value="ALKANESULFONATE MONOOXYGENASE"/>
    <property type="match status" value="1"/>
</dbReference>
<evidence type="ECO:0000259" key="6">
    <source>
        <dbReference type="Pfam" id="PF00296"/>
    </source>
</evidence>
<dbReference type="AlphaFoldDB" id="A0A2S8S5H0"/>
<feature type="region of interest" description="Disordered" evidence="5">
    <location>
        <begin position="175"/>
        <end position="202"/>
    </location>
</feature>
<organism evidence="7 8">
    <name type="scientific">Albidovulum denitrificans</name>
    <dbReference type="NCBI Taxonomy" id="404881"/>
    <lineage>
        <taxon>Bacteria</taxon>
        <taxon>Pseudomonadati</taxon>
        <taxon>Pseudomonadota</taxon>
        <taxon>Alphaproteobacteria</taxon>
        <taxon>Rhodobacterales</taxon>
        <taxon>Paracoccaceae</taxon>
        <taxon>Albidovulum</taxon>
    </lineage>
</organism>
<name>A0A2S8S5H0_9RHOB</name>
<keyword evidence="4 7" id="KW-0503">Monooxygenase</keyword>
<dbReference type="InterPro" id="IPR011251">
    <property type="entry name" value="Luciferase-like_dom"/>
</dbReference>
<keyword evidence="8" id="KW-1185">Reference proteome</keyword>
<dbReference type="RefSeq" id="WP_105515515.1">
    <property type="nucleotide sequence ID" value="NZ_PVEP01000006.1"/>
</dbReference>